<accession>A0A967E3J7</accession>
<dbReference type="GO" id="GO:0003677">
    <property type="term" value="F:DNA binding"/>
    <property type="evidence" value="ECO:0007669"/>
    <property type="project" value="InterPro"/>
</dbReference>
<evidence type="ECO:0000313" key="2">
    <source>
        <dbReference type="EMBL" id="NGZ90769.1"/>
    </source>
</evidence>
<dbReference type="RefSeq" id="WP_166401002.1">
    <property type="nucleotide sequence ID" value="NZ_JAANAS010000105.1"/>
</dbReference>
<evidence type="ECO:0000259" key="1">
    <source>
        <dbReference type="Pfam" id="PF01609"/>
    </source>
</evidence>
<comment type="caution">
    <text evidence="2">The sequence shown here is derived from an EMBL/GenBank/DDBJ whole genome shotgun (WGS) entry which is preliminary data.</text>
</comment>
<dbReference type="EMBL" id="JAANAS010000105">
    <property type="protein sequence ID" value="NGZ90769.1"/>
    <property type="molecule type" value="Genomic_DNA"/>
</dbReference>
<sequence>MNIGRTILSQLLDLLILEPNPFYIIDRAYLDFERIYKMHQHHCYFVLREKRNFKYRRLYSHKVDKFKGLKCDQTIKLTEFYSSKNYPEKLRRI</sequence>
<reference evidence="2" key="1">
    <citation type="submission" date="2020-03" db="EMBL/GenBank/DDBJ databases">
        <title>Psychroflexus Maritimus sp. nov., isolate from marine sediment.</title>
        <authorList>
            <person name="Zhong Y.-L."/>
        </authorList>
    </citation>
    <scope>NUCLEOTIDE SEQUENCE</scope>
    <source>
        <strain evidence="2">C1</strain>
    </source>
</reference>
<name>A0A967E3J7_9FLAO</name>
<proteinExistence type="predicted"/>
<protein>
    <submittedName>
        <fullName evidence="2">Transposase</fullName>
    </submittedName>
</protein>
<dbReference type="GO" id="GO:0006313">
    <property type="term" value="P:DNA transposition"/>
    <property type="evidence" value="ECO:0007669"/>
    <property type="project" value="InterPro"/>
</dbReference>
<dbReference type="AlphaFoldDB" id="A0A967E3J7"/>
<evidence type="ECO:0000313" key="3">
    <source>
        <dbReference type="Proteomes" id="UP000643701"/>
    </source>
</evidence>
<feature type="domain" description="Transposase IS4-like" evidence="1">
    <location>
        <begin position="6"/>
        <end position="80"/>
    </location>
</feature>
<dbReference type="InterPro" id="IPR002559">
    <property type="entry name" value="Transposase_11"/>
</dbReference>
<dbReference type="Pfam" id="PF01609">
    <property type="entry name" value="DDE_Tnp_1"/>
    <property type="match status" value="1"/>
</dbReference>
<dbReference type="GO" id="GO:0004803">
    <property type="term" value="F:transposase activity"/>
    <property type="evidence" value="ECO:0007669"/>
    <property type="project" value="InterPro"/>
</dbReference>
<organism evidence="2 3">
    <name type="scientific">Psychroflexus maritimus</name>
    <dbReference type="NCBI Taxonomy" id="2714865"/>
    <lineage>
        <taxon>Bacteria</taxon>
        <taxon>Pseudomonadati</taxon>
        <taxon>Bacteroidota</taxon>
        <taxon>Flavobacteriia</taxon>
        <taxon>Flavobacteriales</taxon>
        <taxon>Flavobacteriaceae</taxon>
        <taxon>Psychroflexus</taxon>
    </lineage>
</organism>
<gene>
    <name evidence="2" type="ORF">G7034_10970</name>
</gene>
<dbReference type="Proteomes" id="UP000643701">
    <property type="component" value="Unassembled WGS sequence"/>
</dbReference>
<keyword evidence="3" id="KW-1185">Reference proteome</keyword>